<dbReference type="Proteomes" id="UP001159641">
    <property type="component" value="Unassembled WGS sequence"/>
</dbReference>
<comment type="caution">
    <text evidence="2">The sequence shown here is derived from an EMBL/GenBank/DDBJ whole genome shotgun (WGS) entry which is preliminary data.</text>
</comment>
<protein>
    <submittedName>
        <fullName evidence="2">Uncharacterized protein</fullName>
    </submittedName>
</protein>
<evidence type="ECO:0000313" key="3">
    <source>
        <dbReference type="Proteomes" id="UP001159641"/>
    </source>
</evidence>
<reference evidence="2 3" key="1">
    <citation type="submission" date="2022-11" db="EMBL/GenBank/DDBJ databases">
        <title>Whole genome sequence of Eschrichtius robustus ER-17-0199.</title>
        <authorList>
            <person name="Bruniche-Olsen A."/>
            <person name="Black A.N."/>
            <person name="Fields C.J."/>
            <person name="Walden K."/>
            <person name="Dewoody J.A."/>
        </authorList>
    </citation>
    <scope>NUCLEOTIDE SEQUENCE [LARGE SCALE GENOMIC DNA]</scope>
    <source>
        <strain evidence="2">ER-17-0199</strain>
        <tissue evidence="2">Blubber</tissue>
    </source>
</reference>
<name>A0AB34HWV5_ESCRO</name>
<evidence type="ECO:0000256" key="1">
    <source>
        <dbReference type="SAM" id="MobiDB-lite"/>
    </source>
</evidence>
<dbReference type="EMBL" id="JAIQCJ010000544">
    <property type="protein sequence ID" value="KAJ8795547.1"/>
    <property type="molecule type" value="Genomic_DNA"/>
</dbReference>
<feature type="compositionally biased region" description="Low complexity" evidence="1">
    <location>
        <begin position="80"/>
        <end position="89"/>
    </location>
</feature>
<sequence>MGPGTFQGVTLPRLWATVRAVDTLGRLRRQVVQAAGLGCALQQPGPQCRPRPRPRPREHVTSPAPAPPPAPGHHKSACSAAPAVVKFPAPAVPVPDTRESRPTRSEKGSDGRVGPQGSPGQRCGQKPSASICDPDTWDPNTRDYLRRFRRNPPLTYAIP</sequence>
<feature type="compositionally biased region" description="Basic and acidic residues" evidence="1">
    <location>
        <begin position="96"/>
        <end position="110"/>
    </location>
</feature>
<gene>
    <name evidence="2" type="ORF">J1605_002309</name>
</gene>
<feature type="region of interest" description="Disordered" evidence="1">
    <location>
        <begin position="40"/>
        <end position="159"/>
    </location>
</feature>
<proteinExistence type="predicted"/>
<evidence type="ECO:0000313" key="2">
    <source>
        <dbReference type="EMBL" id="KAJ8795547.1"/>
    </source>
</evidence>
<organism evidence="2 3">
    <name type="scientific">Eschrichtius robustus</name>
    <name type="common">California gray whale</name>
    <name type="synonym">Eschrichtius gibbosus</name>
    <dbReference type="NCBI Taxonomy" id="9764"/>
    <lineage>
        <taxon>Eukaryota</taxon>
        <taxon>Metazoa</taxon>
        <taxon>Chordata</taxon>
        <taxon>Craniata</taxon>
        <taxon>Vertebrata</taxon>
        <taxon>Euteleostomi</taxon>
        <taxon>Mammalia</taxon>
        <taxon>Eutheria</taxon>
        <taxon>Laurasiatheria</taxon>
        <taxon>Artiodactyla</taxon>
        <taxon>Whippomorpha</taxon>
        <taxon>Cetacea</taxon>
        <taxon>Mysticeti</taxon>
        <taxon>Eschrichtiidae</taxon>
        <taxon>Eschrichtius</taxon>
    </lineage>
</organism>
<accession>A0AB34HWV5</accession>
<keyword evidence="3" id="KW-1185">Reference proteome</keyword>
<dbReference type="AlphaFoldDB" id="A0AB34HWV5"/>